<protein>
    <recommendedName>
        <fullName evidence="11">Stress response kinase A</fullName>
        <ecNumber evidence="11">2.7.11.1</ecNumber>
    </recommendedName>
    <alternativeName>
        <fullName evidence="11">Serine/threonine-protein kinase SrkA</fullName>
    </alternativeName>
</protein>
<sequence>MKNIPSENAFNFDALTPDFMWYAMESIGVRAESGLLALNSYENRVYQFTDEEKQRYVVKFYRPQRWSREQIQEEHDFTLELVEQDIPVAPPLRINGQTLHEYKGYLFALFASMGGRQFEVDNFEQLEWTGRFLGRIHKVGSKHPFSHRPAISLQEYLYQPREILTHSDFIPPHMENAFFNDLDFLIQSIEQQWSETFTSIRLHGDCHPGNILWRDGPMFVDLDDARSGPAVQDLWMLLNGERADKLAQLDTILEGYEEFCDFNPAELKLIEPLRGLRMVHYMAWLAKRWQDPAFPLAFPWFGDPKYWENQVLGFKEQMAALQEPALSLAPQW</sequence>
<comment type="caution">
    <text evidence="13">The sequence shown here is derived from an EMBL/GenBank/DDBJ whole genome shotgun (WGS) entry which is preliminary data.</text>
</comment>
<dbReference type="GO" id="GO:0106310">
    <property type="term" value="F:protein serine kinase activity"/>
    <property type="evidence" value="ECO:0007669"/>
    <property type="project" value="RHEA"/>
</dbReference>
<keyword evidence="4 11" id="KW-0808">Transferase</keyword>
<comment type="subunit">
    <text evidence="11">Monomer.</text>
</comment>
<keyword evidence="8 11" id="KW-0067">ATP-binding</keyword>
<dbReference type="RefSeq" id="WP_109321258.1">
    <property type="nucleotide sequence ID" value="NZ_QFWT01000015.1"/>
</dbReference>
<accession>A0A2U3B4U3</accession>
<comment type="catalytic activity">
    <reaction evidence="11">
        <text>L-threonyl-[protein] + ATP = O-phospho-L-threonyl-[protein] + ADP + H(+)</text>
        <dbReference type="Rhea" id="RHEA:46608"/>
        <dbReference type="Rhea" id="RHEA-COMP:11060"/>
        <dbReference type="Rhea" id="RHEA-COMP:11605"/>
        <dbReference type="ChEBI" id="CHEBI:15378"/>
        <dbReference type="ChEBI" id="CHEBI:30013"/>
        <dbReference type="ChEBI" id="CHEBI:30616"/>
        <dbReference type="ChEBI" id="CHEBI:61977"/>
        <dbReference type="ChEBI" id="CHEBI:456216"/>
        <dbReference type="EC" id="2.7.11.1"/>
    </reaction>
</comment>
<dbReference type="SUPFAM" id="SSF56112">
    <property type="entry name" value="Protein kinase-like (PK-like)"/>
    <property type="match status" value="1"/>
</dbReference>
<evidence type="ECO:0000256" key="1">
    <source>
        <dbReference type="ARBA" id="ARBA00022490"/>
    </source>
</evidence>
<keyword evidence="2 11" id="KW-0723">Serine/threonine-protein kinase</keyword>
<dbReference type="InterPro" id="IPR002575">
    <property type="entry name" value="Aminoglycoside_PTrfase"/>
</dbReference>
<dbReference type="Pfam" id="PF01636">
    <property type="entry name" value="APH"/>
    <property type="match status" value="1"/>
</dbReference>
<dbReference type="Gene3D" id="3.30.200.70">
    <property type="match status" value="1"/>
</dbReference>
<keyword evidence="9 11" id="KW-0460">Magnesium</keyword>
<dbReference type="PANTHER" id="PTHR39573:SF1">
    <property type="entry name" value="STRESS RESPONSE KINASE A"/>
    <property type="match status" value="1"/>
</dbReference>
<comment type="function">
    <text evidence="11">A protein kinase that phosphorylates Ser and Thr residues. Probably acts to suppress the effects of stress linked to accumulation of reactive oxygen species. Probably involved in the extracytoplasmic stress response.</text>
</comment>
<gene>
    <name evidence="11" type="primary">srkA</name>
    <name evidence="13" type="ORF">DI392_18930</name>
</gene>
<feature type="domain" description="Aminoglycoside phosphotransferase" evidence="12">
    <location>
        <begin position="40"/>
        <end position="268"/>
    </location>
</feature>
<comment type="subcellular location">
    <subcellularLocation>
        <location evidence="11">Cytoplasm</location>
    </subcellularLocation>
</comment>
<dbReference type="InterPro" id="IPR032882">
    <property type="entry name" value="SrkA/RdoA"/>
</dbReference>
<evidence type="ECO:0000256" key="3">
    <source>
        <dbReference type="ARBA" id="ARBA00022553"/>
    </source>
</evidence>
<proteinExistence type="inferred from homology"/>
<dbReference type="GO" id="GO:0005524">
    <property type="term" value="F:ATP binding"/>
    <property type="evidence" value="ECO:0007669"/>
    <property type="project" value="UniProtKB-UniRule"/>
</dbReference>
<evidence type="ECO:0000313" key="14">
    <source>
        <dbReference type="Proteomes" id="UP000245362"/>
    </source>
</evidence>
<keyword evidence="6 11" id="KW-0547">Nucleotide-binding</keyword>
<feature type="binding site" evidence="11">
    <location>
        <position position="221"/>
    </location>
    <ligand>
        <name>Mg(2+)</name>
        <dbReference type="ChEBI" id="CHEBI:18420"/>
    </ligand>
</feature>
<dbReference type="Proteomes" id="UP000245362">
    <property type="component" value="Unassembled WGS sequence"/>
</dbReference>
<reference evidence="13 14" key="1">
    <citation type="submission" date="2018-05" db="EMBL/GenBank/DDBJ databases">
        <title>Vibrio limimaris sp. nov., isolated from marine sediment.</title>
        <authorList>
            <person name="Li C.-M."/>
        </authorList>
    </citation>
    <scope>NUCLEOTIDE SEQUENCE [LARGE SCALE GENOMIC DNA]</scope>
    <source>
        <strain evidence="13 14">E4404</strain>
    </source>
</reference>
<dbReference type="GO" id="GO:0000287">
    <property type="term" value="F:magnesium ion binding"/>
    <property type="evidence" value="ECO:0007669"/>
    <property type="project" value="UniProtKB-UniRule"/>
</dbReference>
<evidence type="ECO:0000256" key="11">
    <source>
        <dbReference type="HAMAP-Rule" id="MF_01497"/>
    </source>
</evidence>
<evidence type="ECO:0000256" key="8">
    <source>
        <dbReference type="ARBA" id="ARBA00022840"/>
    </source>
</evidence>
<keyword evidence="14" id="KW-1185">Reference proteome</keyword>
<evidence type="ECO:0000256" key="5">
    <source>
        <dbReference type="ARBA" id="ARBA00022723"/>
    </source>
</evidence>
<dbReference type="Gene3D" id="1.20.1270.170">
    <property type="match status" value="1"/>
</dbReference>
<dbReference type="PANTHER" id="PTHR39573">
    <property type="entry name" value="STRESS RESPONSE KINASE A"/>
    <property type="match status" value="1"/>
</dbReference>
<keyword evidence="5 11" id="KW-0479">Metal-binding</keyword>
<dbReference type="HAMAP" id="MF_01497">
    <property type="entry name" value="SrkA_kinase"/>
    <property type="match status" value="1"/>
</dbReference>
<feature type="active site" evidence="11">
    <location>
        <position position="221"/>
    </location>
</feature>
<keyword evidence="10 11" id="KW-0346">Stress response</keyword>
<evidence type="ECO:0000256" key="7">
    <source>
        <dbReference type="ARBA" id="ARBA00022777"/>
    </source>
</evidence>
<evidence type="ECO:0000256" key="6">
    <source>
        <dbReference type="ARBA" id="ARBA00022741"/>
    </source>
</evidence>
<comment type="similarity">
    <text evidence="11">Belongs to the SrkA/RdoA protein kinase family.</text>
</comment>
<dbReference type="Gene3D" id="1.10.510.10">
    <property type="entry name" value="Transferase(Phosphotransferase) domain 1"/>
    <property type="match status" value="1"/>
</dbReference>
<dbReference type="InterPro" id="IPR011009">
    <property type="entry name" value="Kinase-like_dom_sf"/>
</dbReference>
<dbReference type="AlphaFoldDB" id="A0A2U3B4U3"/>
<feature type="site" description="ATP" evidence="11">
    <location>
        <position position="40"/>
    </location>
</feature>
<dbReference type="GO" id="GO:0005737">
    <property type="term" value="C:cytoplasm"/>
    <property type="evidence" value="ECO:0007669"/>
    <property type="project" value="UniProtKB-SubCell"/>
</dbReference>
<evidence type="ECO:0000313" key="13">
    <source>
        <dbReference type="EMBL" id="PWI31818.1"/>
    </source>
</evidence>
<evidence type="ECO:0000259" key="12">
    <source>
        <dbReference type="Pfam" id="PF01636"/>
    </source>
</evidence>
<dbReference type="EMBL" id="QFWT01000015">
    <property type="protein sequence ID" value="PWI31818.1"/>
    <property type="molecule type" value="Genomic_DNA"/>
</dbReference>
<feature type="binding site" evidence="11">
    <location>
        <position position="210"/>
    </location>
    <ligand>
        <name>Mg(2+)</name>
        <dbReference type="ChEBI" id="CHEBI:18420"/>
    </ligand>
</feature>
<dbReference type="EC" id="2.7.11.1" evidence="11"/>
<organism evidence="13 14">
    <name type="scientific">Vibrio albus</name>
    <dbReference type="NCBI Taxonomy" id="2200953"/>
    <lineage>
        <taxon>Bacteria</taxon>
        <taxon>Pseudomonadati</taxon>
        <taxon>Pseudomonadota</taxon>
        <taxon>Gammaproteobacteria</taxon>
        <taxon>Vibrionales</taxon>
        <taxon>Vibrionaceae</taxon>
        <taxon>Vibrio</taxon>
    </lineage>
</organism>
<evidence type="ECO:0000256" key="4">
    <source>
        <dbReference type="ARBA" id="ARBA00022679"/>
    </source>
</evidence>
<dbReference type="NCBIfam" id="NF008738">
    <property type="entry name" value="PRK11768.1"/>
    <property type="match status" value="1"/>
</dbReference>
<dbReference type="OrthoDB" id="5392197at2"/>
<evidence type="ECO:0000256" key="2">
    <source>
        <dbReference type="ARBA" id="ARBA00022527"/>
    </source>
</evidence>
<dbReference type="GO" id="GO:0004674">
    <property type="term" value="F:protein serine/threonine kinase activity"/>
    <property type="evidence" value="ECO:0007669"/>
    <property type="project" value="UniProtKB-UniRule"/>
</dbReference>
<name>A0A2U3B4U3_9VIBR</name>
<keyword evidence="3 11" id="KW-0597">Phosphoprotein</keyword>
<comment type="catalytic activity">
    <reaction evidence="11">
        <text>L-seryl-[protein] + ATP = O-phospho-L-seryl-[protein] + ADP + H(+)</text>
        <dbReference type="Rhea" id="RHEA:17989"/>
        <dbReference type="Rhea" id="RHEA-COMP:9863"/>
        <dbReference type="Rhea" id="RHEA-COMP:11604"/>
        <dbReference type="ChEBI" id="CHEBI:15378"/>
        <dbReference type="ChEBI" id="CHEBI:29999"/>
        <dbReference type="ChEBI" id="CHEBI:30616"/>
        <dbReference type="ChEBI" id="CHEBI:83421"/>
        <dbReference type="ChEBI" id="CHEBI:456216"/>
        <dbReference type="EC" id="2.7.11.1"/>
    </reaction>
</comment>
<evidence type="ECO:0000256" key="10">
    <source>
        <dbReference type="ARBA" id="ARBA00023016"/>
    </source>
</evidence>
<keyword evidence="1 11" id="KW-0963">Cytoplasm</keyword>
<comment type="cofactor">
    <cofactor evidence="11">
        <name>Mg(2+)</name>
        <dbReference type="ChEBI" id="CHEBI:18420"/>
    </cofactor>
</comment>
<feature type="active site" description="Proton acceptor" evidence="11">
    <location>
        <position position="205"/>
    </location>
</feature>
<keyword evidence="7 11" id="KW-0418">Kinase</keyword>
<evidence type="ECO:0000256" key="9">
    <source>
        <dbReference type="ARBA" id="ARBA00022842"/>
    </source>
</evidence>